<proteinExistence type="predicted"/>
<dbReference type="Proteomes" id="UP000183104">
    <property type="component" value="Unassembled WGS sequence"/>
</dbReference>
<sequence length="98" mass="11020">MDLEGFKATLADDGPPEEVGRPLQALWWEAQGDWEGAHRLAQAEPNRDGAWVHAYLHRKEGDLGNAQYWYSRAARTMAGESLDREWEEIAAALLGERG</sequence>
<dbReference type="PATRIC" id="fig|381306.5.peg.1747"/>
<name>A0A0N8PMN0_9GAMM</name>
<evidence type="ECO:0008006" key="3">
    <source>
        <dbReference type="Google" id="ProtNLM"/>
    </source>
</evidence>
<dbReference type="STRING" id="381306.AN478_12965"/>
<protein>
    <recommendedName>
        <fullName evidence="3">Tetratricopeptide repeat-containing protein</fullName>
    </recommendedName>
</protein>
<dbReference type="OrthoDB" id="370799at2"/>
<gene>
    <name evidence="1" type="ORF">SAMN05661077_0259</name>
</gene>
<evidence type="ECO:0000313" key="2">
    <source>
        <dbReference type="Proteomes" id="UP000183104"/>
    </source>
</evidence>
<evidence type="ECO:0000313" key="1">
    <source>
        <dbReference type="EMBL" id="SCX75680.1"/>
    </source>
</evidence>
<dbReference type="RefSeq" id="WP_054967022.1">
    <property type="nucleotide sequence ID" value="NZ_FMUN01000001.1"/>
</dbReference>
<accession>A0A0N8PMN0</accession>
<organism evidence="1 2">
    <name type="scientific">Thiohalorhabdus denitrificans</name>
    <dbReference type="NCBI Taxonomy" id="381306"/>
    <lineage>
        <taxon>Bacteria</taxon>
        <taxon>Pseudomonadati</taxon>
        <taxon>Pseudomonadota</taxon>
        <taxon>Gammaproteobacteria</taxon>
        <taxon>Thiohalorhabdales</taxon>
        <taxon>Thiohalorhabdaceae</taxon>
        <taxon>Thiohalorhabdus</taxon>
    </lineage>
</organism>
<dbReference type="AlphaFoldDB" id="A0A0N8PMN0"/>
<keyword evidence="2" id="KW-1185">Reference proteome</keyword>
<reference evidence="2" key="1">
    <citation type="submission" date="2016-10" db="EMBL/GenBank/DDBJ databases">
        <authorList>
            <person name="Varghese N."/>
        </authorList>
    </citation>
    <scope>NUCLEOTIDE SEQUENCE [LARGE SCALE GENOMIC DNA]</scope>
    <source>
        <strain evidence="2">HL 19</strain>
    </source>
</reference>
<dbReference type="EMBL" id="FMUN01000001">
    <property type="protein sequence ID" value="SCX75680.1"/>
    <property type="molecule type" value="Genomic_DNA"/>
</dbReference>